<dbReference type="InterPro" id="IPR036249">
    <property type="entry name" value="Thioredoxin-like_sf"/>
</dbReference>
<dbReference type="GO" id="GO:0003756">
    <property type="term" value="F:protein disulfide isomerase activity"/>
    <property type="evidence" value="ECO:0007669"/>
    <property type="project" value="TreeGrafter"/>
</dbReference>
<evidence type="ECO:0000256" key="3">
    <source>
        <dbReference type="SAM" id="SignalP"/>
    </source>
</evidence>
<dbReference type="InterPro" id="IPR017937">
    <property type="entry name" value="Thioredoxin_CS"/>
</dbReference>
<dbReference type="SUPFAM" id="SSF52833">
    <property type="entry name" value="Thioredoxin-like"/>
    <property type="match status" value="1"/>
</dbReference>
<keyword evidence="2" id="KW-1133">Transmembrane helix</keyword>
<dbReference type="EMBL" id="HBHQ01004904">
    <property type="protein sequence ID" value="CAD9811445.1"/>
    <property type="molecule type" value="Transcribed_RNA"/>
</dbReference>
<dbReference type="GO" id="GO:0005783">
    <property type="term" value="C:endoplasmic reticulum"/>
    <property type="evidence" value="ECO:0007669"/>
    <property type="project" value="TreeGrafter"/>
</dbReference>
<organism evidence="5">
    <name type="scientific">Attheya septentrionalis</name>
    <dbReference type="NCBI Taxonomy" id="420275"/>
    <lineage>
        <taxon>Eukaryota</taxon>
        <taxon>Sar</taxon>
        <taxon>Stramenopiles</taxon>
        <taxon>Ochrophyta</taxon>
        <taxon>Bacillariophyta</taxon>
        <taxon>Coscinodiscophyceae</taxon>
        <taxon>Chaetocerotophycidae</taxon>
        <taxon>Chaetocerotales</taxon>
        <taxon>Attheyaceae</taxon>
        <taxon>Attheya</taxon>
    </lineage>
</organism>
<feature type="chain" id="PRO_5030875833" description="Thioredoxin domain-containing protein" evidence="3">
    <location>
        <begin position="24"/>
        <end position="219"/>
    </location>
</feature>
<dbReference type="Gene3D" id="3.40.30.10">
    <property type="entry name" value="Glutaredoxin"/>
    <property type="match status" value="1"/>
</dbReference>
<evidence type="ECO:0000313" key="5">
    <source>
        <dbReference type="EMBL" id="CAD9811445.1"/>
    </source>
</evidence>
<dbReference type="InterPro" id="IPR051063">
    <property type="entry name" value="PDI"/>
</dbReference>
<keyword evidence="3" id="KW-0732">Signal</keyword>
<dbReference type="PANTHER" id="PTHR45672:SF11">
    <property type="entry name" value="PROTEIN DISULFIDE-ISOMERASE C17H9.14C"/>
    <property type="match status" value="1"/>
</dbReference>
<name>A0A7S2U9L8_9STRA</name>
<dbReference type="AlphaFoldDB" id="A0A7S2U9L8"/>
<feature type="transmembrane region" description="Helical" evidence="2">
    <location>
        <begin position="189"/>
        <end position="210"/>
    </location>
</feature>
<reference evidence="5" key="1">
    <citation type="submission" date="2021-01" db="EMBL/GenBank/DDBJ databases">
        <authorList>
            <person name="Corre E."/>
            <person name="Pelletier E."/>
            <person name="Niang G."/>
            <person name="Scheremetjew M."/>
            <person name="Finn R."/>
            <person name="Kale V."/>
            <person name="Holt S."/>
            <person name="Cochrane G."/>
            <person name="Meng A."/>
            <person name="Brown T."/>
            <person name="Cohen L."/>
        </authorList>
    </citation>
    <scope>NUCLEOTIDE SEQUENCE</scope>
    <source>
        <strain evidence="5">CCMP2084</strain>
    </source>
</reference>
<keyword evidence="2" id="KW-0812">Transmembrane</keyword>
<feature type="signal peptide" evidence="3">
    <location>
        <begin position="1"/>
        <end position="23"/>
    </location>
</feature>
<feature type="domain" description="Thioredoxin" evidence="4">
    <location>
        <begin position="17"/>
        <end position="137"/>
    </location>
</feature>
<keyword evidence="2" id="KW-0472">Membrane</keyword>
<dbReference type="PRINTS" id="PR00421">
    <property type="entry name" value="THIOREDOXIN"/>
</dbReference>
<comment type="similarity">
    <text evidence="1">Belongs to the protein disulfide isomerase family.</text>
</comment>
<proteinExistence type="inferred from homology"/>
<protein>
    <recommendedName>
        <fullName evidence="4">Thioredoxin domain-containing protein</fullName>
    </recommendedName>
</protein>
<dbReference type="PANTHER" id="PTHR45672">
    <property type="entry name" value="PROTEIN DISULFIDE-ISOMERASE C17H9.14C-RELATED"/>
    <property type="match status" value="1"/>
</dbReference>
<evidence type="ECO:0000256" key="2">
    <source>
        <dbReference type="SAM" id="Phobius"/>
    </source>
</evidence>
<sequence>MMMSRNLSFTWICVVALLVPCFAGVIQLNDSNFEHQTQASTGQTTGKWFVKFYAPWCGHCKTLEPIWDELAETLTAEHADDGIVIAKVDMTKNTKTGERFEIRGFPTLKFFAGRKMYTYRGPRTLEAMKEYVLGGYKTDAKSGEAESVPAPSGWLDEKMKEIRETIDSNEHISMLMLDFQHIVELRKNAAVLLVVIGSLLGLMMGCILGGSKKGKSKSD</sequence>
<dbReference type="PROSITE" id="PS00194">
    <property type="entry name" value="THIOREDOXIN_1"/>
    <property type="match status" value="1"/>
</dbReference>
<dbReference type="CDD" id="cd02961">
    <property type="entry name" value="PDI_a_family"/>
    <property type="match status" value="1"/>
</dbReference>
<dbReference type="Pfam" id="PF00085">
    <property type="entry name" value="Thioredoxin"/>
    <property type="match status" value="1"/>
</dbReference>
<accession>A0A7S2U9L8</accession>
<gene>
    <name evidence="5" type="ORF">ASEP1449_LOCUS3270</name>
</gene>
<evidence type="ECO:0000256" key="1">
    <source>
        <dbReference type="ARBA" id="ARBA00006347"/>
    </source>
</evidence>
<evidence type="ECO:0000259" key="4">
    <source>
        <dbReference type="PROSITE" id="PS51352"/>
    </source>
</evidence>
<dbReference type="InterPro" id="IPR013766">
    <property type="entry name" value="Thioredoxin_domain"/>
</dbReference>
<dbReference type="GO" id="GO:0006457">
    <property type="term" value="P:protein folding"/>
    <property type="evidence" value="ECO:0007669"/>
    <property type="project" value="TreeGrafter"/>
</dbReference>
<dbReference type="PROSITE" id="PS51352">
    <property type="entry name" value="THIOREDOXIN_2"/>
    <property type="match status" value="1"/>
</dbReference>